<reference evidence="2" key="1">
    <citation type="submission" date="2014-11" db="EMBL/GenBank/DDBJ databases">
        <authorList>
            <person name="Otto D Thomas"/>
            <person name="Naeem Raeece"/>
        </authorList>
    </citation>
    <scope>NUCLEOTIDE SEQUENCE</scope>
</reference>
<name>A0A0G4FU44_9ALVE</name>
<dbReference type="EMBL" id="CDMZ01000621">
    <property type="protein sequence ID" value="CEM18132.1"/>
    <property type="molecule type" value="Genomic_DNA"/>
</dbReference>
<dbReference type="PhylomeDB" id="A0A0G4FU44"/>
<protein>
    <submittedName>
        <fullName evidence="2">Uncharacterized protein</fullName>
    </submittedName>
</protein>
<feature type="compositionally biased region" description="Acidic residues" evidence="1">
    <location>
        <begin position="260"/>
        <end position="279"/>
    </location>
</feature>
<feature type="compositionally biased region" description="Basic and acidic residues" evidence="1">
    <location>
        <begin position="82"/>
        <end position="98"/>
    </location>
</feature>
<feature type="region of interest" description="Disordered" evidence="1">
    <location>
        <begin position="71"/>
        <end position="122"/>
    </location>
</feature>
<organism evidence="2">
    <name type="scientific">Chromera velia CCMP2878</name>
    <dbReference type="NCBI Taxonomy" id="1169474"/>
    <lineage>
        <taxon>Eukaryota</taxon>
        <taxon>Sar</taxon>
        <taxon>Alveolata</taxon>
        <taxon>Colpodellida</taxon>
        <taxon>Chromeraceae</taxon>
        <taxon>Chromera</taxon>
    </lineage>
</organism>
<feature type="compositionally biased region" description="Polar residues" evidence="1">
    <location>
        <begin position="100"/>
        <end position="119"/>
    </location>
</feature>
<feature type="region of interest" description="Disordered" evidence="1">
    <location>
        <begin position="246"/>
        <end position="334"/>
    </location>
</feature>
<accession>A0A0G4FU44</accession>
<dbReference type="VEuPathDB" id="CryptoDB:Cvel_18683"/>
<dbReference type="AlphaFoldDB" id="A0A0G4FU44"/>
<feature type="compositionally biased region" description="Basic residues" evidence="1">
    <location>
        <begin position="71"/>
        <end position="81"/>
    </location>
</feature>
<evidence type="ECO:0000256" key="1">
    <source>
        <dbReference type="SAM" id="MobiDB-lite"/>
    </source>
</evidence>
<proteinExistence type="predicted"/>
<gene>
    <name evidence="2" type="ORF">Cvel_18683</name>
</gene>
<evidence type="ECO:0000313" key="2">
    <source>
        <dbReference type="EMBL" id="CEM18132.1"/>
    </source>
</evidence>
<sequence>MSSNFQGVVTAAAFAQIVISAIEQKAAEAEGKPVSPKDEDSKFDYDNLSYALLRKIARNVGLMQKLRAIRRRKVRGRGRGRQPREDREVANSTQDRKPQQFHSRSQSRQPEFRSESSSGKAPRCKDCGYTVTLLHRGKDNKCPAGVAQQLNATVHSATGLSPDVAIFRKGSAGVSPVTVGDQVRFVDRAPGHVQGWEPRGEVGFFGGVLSTKVVSVVCNRKGRWVGVRLHPSQVRLHRWVGEEGANCLPRQQQQSHRSDEEETDVPSSDDDDDGSDFDMELPVRRTTVQRRGVPVSMESFDKDGDVSGGGAEPAAPLNEGDGSGLPVESSKRKKGVIARRAGGTWFPAQVMKEEKRRINVAVLQQSPRTGQWKPSRLEEIDDCKGDEVAAHFQFGEGM</sequence>